<evidence type="ECO:0000313" key="3">
    <source>
        <dbReference type="EMBL" id="BAU23032.1"/>
    </source>
</evidence>
<sequence>MILNLKDLQMEKHPKFKGVKIGFLVTKEKHPELSITVLEIDPGIEIPIHQHEKEVDSIFLLEGEGEVYLEDKWQKIKSGDVIVVSPGIRHGVKNTGSTKMRCYIVHAPALW</sequence>
<organism evidence="3 4">
    <name type="scientific">Caldimicrobium thiodismutans</name>
    <dbReference type="NCBI Taxonomy" id="1653476"/>
    <lineage>
        <taxon>Bacteria</taxon>
        <taxon>Pseudomonadati</taxon>
        <taxon>Thermodesulfobacteriota</taxon>
        <taxon>Thermodesulfobacteria</taxon>
        <taxon>Thermodesulfobacteriales</taxon>
        <taxon>Thermodesulfobacteriaceae</taxon>
        <taxon>Caldimicrobium</taxon>
    </lineage>
</organism>
<dbReference type="InterPro" id="IPR014710">
    <property type="entry name" value="RmlC-like_jellyroll"/>
</dbReference>
<dbReference type="Gene3D" id="2.60.120.10">
    <property type="entry name" value="Jelly Rolls"/>
    <property type="match status" value="1"/>
</dbReference>
<dbReference type="GO" id="GO:0046872">
    <property type="term" value="F:metal ion binding"/>
    <property type="evidence" value="ECO:0007669"/>
    <property type="project" value="UniProtKB-KW"/>
</dbReference>
<evidence type="ECO:0000313" key="4">
    <source>
        <dbReference type="Proteomes" id="UP000068196"/>
    </source>
</evidence>
<dbReference type="SUPFAM" id="SSF51182">
    <property type="entry name" value="RmlC-like cupins"/>
    <property type="match status" value="1"/>
</dbReference>
<feature type="domain" description="Cupin type-2" evidence="2">
    <location>
        <begin position="37"/>
        <end position="105"/>
    </location>
</feature>
<dbReference type="PANTHER" id="PTHR35848:SF6">
    <property type="entry name" value="CUPIN TYPE-2 DOMAIN-CONTAINING PROTEIN"/>
    <property type="match status" value="1"/>
</dbReference>
<name>A0A0U5AUW6_9BACT</name>
<dbReference type="KEGG" id="cthi:THC_0640"/>
<keyword evidence="4" id="KW-1185">Reference proteome</keyword>
<dbReference type="OrthoDB" id="9791297at2"/>
<dbReference type="RefSeq" id="WP_068513217.1">
    <property type="nucleotide sequence ID" value="NZ_AP014945.1"/>
</dbReference>
<dbReference type="InterPro" id="IPR051610">
    <property type="entry name" value="GPI/OXD"/>
</dbReference>
<protein>
    <submittedName>
        <fullName evidence="3">Cupin</fullName>
    </submittedName>
</protein>
<dbReference type="Pfam" id="PF07883">
    <property type="entry name" value="Cupin_2"/>
    <property type="match status" value="1"/>
</dbReference>
<dbReference type="InterPro" id="IPR013096">
    <property type="entry name" value="Cupin_2"/>
</dbReference>
<dbReference type="EMBL" id="AP014945">
    <property type="protein sequence ID" value="BAU23032.1"/>
    <property type="molecule type" value="Genomic_DNA"/>
</dbReference>
<accession>A0A0U5AUW6</accession>
<dbReference type="STRING" id="1653476.THC_0640"/>
<dbReference type="AlphaFoldDB" id="A0A0U5AUW6"/>
<proteinExistence type="predicted"/>
<dbReference type="InterPro" id="IPR011051">
    <property type="entry name" value="RmlC_Cupin_sf"/>
</dbReference>
<gene>
    <name evidence="3" type="ORF">THC_0640</name>
</gene>
<reference evidence="3 4" key="1">
    <citation type="journal article" date="2016" name="Int. J. Syst. Evol. Microbiol.">
        <title>Caldimicrobium thiodismutans sp. nov., a sulfur-disproportionating bacterium isolated from a hot spring, and emended description of the genus Caldimicrobium.</title>
        <authorList>
            <person name="Kojima H."/>
            <person name="Umezawa K."/>
            <person name="Fukui M."/>
        </authorList>
    </citation>
    <scope>NUCLEOTIDE SEQUENCE [LARGE SCALE GENOMIC DNA]</scope>
    <source>
        <strain evidence="3 4">TF1</strain>
    </source>
</reference>
<evidence type="ECO:0000259" key="2">
    <source>
        <dbReference type="Pfam" id="PF07883"/>
    </source>
</evidence>
<evidence type="ECO:0000256" key="1">
    <source>
        <dbReference type="ARBA" id="ARBA00022723"/>
    </source>
</evidence>
<dbReference type="PANTHER" id="PTHR35848">
    <property type="entry name" value="OXALATE-BINDING PROTEIN"/>
    <property type="match status" value="1"/>
</dbReference>
<dbReference type="Proteomes" id="UP000068196">
    <property type="component" value="Chromosome"/>
</dbReference>
<reference evidence="4" key="2">
    <citation type="journal article" date="2016" name="Int. J. Syst. Evol. Microbiol.">
        <title>Caldimicrobium thiodismutans sp. nov., a sulfur-disproportionating bacterium isolated from a hot spring.</title>
        <authorList>
            <person name="Kojima H."/>
            <person name="Umezawa K."/>
            <person name="Fukui M."/>
        </authorList>
    </citation>
    <scope>NUCLEOTIDE SEQUENCE [LARGE SCALE GENOMIC DNA]</scope>
    <source>
        <strain evidence="4">TF1</strain>
    </source>
</reference>
<keyword evidence="1" id="KW-0479">Metal-binding</keyword>